<proteinExistence type="predicted"/>
<sequence>MKKLEQQNEAITKNLSDLAPQNNALLAAVETLKSSAGSPVNSSSELVISGIPSQVTSDSHSINSNMLTLLDCEQLASDVLDIRTVSHKNDLSTATENRVNEFLMPFTHRLYRKAKEIAKAHKVKYIWVMNGQVYACKGDITDKINIATEADLDLLKSN</sequence>
<dbReference type="Proteomes" id="UP001168990">
    <property type="component" value="Unassembled WGS sequence"/>
</dbReference>
<organism evidence="2 3">
    <name type="scientific">Microctonus aethiopoides</name>
    <dbReference type="NCBI Taxonomy" id="144406"/>
    <lineage>
        <taxon>Eukaryota</taxon>
        <taxon>Metazoa</taxon>
        <taxon>Ecdysozoa</taxon>
        <taxon>Arthropoda</taxon>
        <taxon>Hexapoda</taxon>
        <taxon>Insecta</taxon>
        <taxon>Pterygota</taxon>
        <taxon>Neoptera</taxon>
        <taxon>Endopterygota</taxon>
        <taxon>Hymenoptera</taxon>
        <taxon>Apocrita</taxon>
        <taxon>Ichneumonoidea</taxon>
        <taxon>Braconidae</taxon>
        <taxon>Euphorinae</taxon>
        <taxon>Microctonus</taxon>
    </lineage>
</organism>
<name>A0AA39FWS8_9HYME</name>
<accession>A0AA39FWS8</accession>
<reference evidence="2" key="1">
    <citation type="journal article" date="2023" name="bioRxiv">
        <title>Scaffold-level genome assemblies of two parasitoid biocontrol wasps reveal the parthenogenesis mechanism and an associated novel virus.</title>
        <authorList>
            <person name="Inwood S."/>
            <person name="Skelly J."/>
            <person name="Guhlin J."/>
            <person name="Harrop T."/>
            <person name="Goldson S."/>
            <person name="Dearden P."/>
        </authorList>
    </citation>
    <scope>NUCLEOTIDE SEQUENCE</scope>
    <source>
        <strain evidence="2">Irish</strain>
        <tissue evidence="2">Whole body</tissue>
    </source>
</reference>
<dbReference type="Pfam" id="PF25298">
    <property type="entry name" value="Baculo_FP_2nd"/>
    <property type="match status" value="1"/>
</dbReference>
<reference evidence="2" key="2">
    <citation type="submission" date="2023-03" db="EMBL/GenBank/DDBJ databases">
        <authorList>
            <person name="Inwood S.N."/>
            <person name="Skelly J.G."/>
            <person name="Guhlin J."/>
            <person name="Harrop T.W.R."/>
            <person name="Goldson S.G."/>
            <person name="Dearden P.K."/>
        </authorList>
    </citation>
    <scope>NUCLEOTIDE SEQUENCE</scope>
    <source>
        <strain evidence="2">Irish</strain>
        <tissue evidence="2">Whole body</tissue>
    </source>
</reference>
<dbReference type="AlphaFoldDB" id="A0AA39FWS8"/>
<feature type="domain" description="FP protein C-terminal" evidence="1">
    <location>
        <begin position="106"/>
        <end position="155"/>
    </location>
</feature>
<gene>
    <name evidence="2" type="ORF">PV328_001013</name>
</gene>
<dbReference type="InterPro" id="IPR057251">
    <property type="entry name" value="FP_C"/>
</dbReference>
<evidence type="ECO:0000313" key="2">
    <source>
        <dbReference type="EMBL" id="KAK0176915.1"/>
    </source>
</evidence>
<protein>
    <recommendedName>
        <fullName evidence="1">FP protein C-terminal domain-containing protein</fullName>
    </recommendedName>
</protein>
<comment type="caution">
    <text evidence="2">The sequence shown here is derived from an EMBL/GenBank/DDBJ whole genome shotgun (WGS) entry which is preliminary data.</text>
</comment>
<dbReference type="EMBL" id="JAQQBS010000001">
    <property type="protein sequence ID" value="KAK0176915.1"/>
    <property type="molecule type" value="Genomic_DNA"/>
</dbReference>
<evidence type="ECO:0000313" key="3">
    <source>
        <dbReference type="Proteomes" id="UP001168990"/>
    </source>
</evidence>
<evidence type="ECO:0000259" key="1">
    <source>
        <dbReference type="Pfam" id="PF25298"/>
    </source>
</evidence>
<keyword evidence="3" id="KW-1185">Reference proteome</keyword>